<organism evidence="10 11">
    <name type="scientific">Mycoplasma anserisalpingitidis</name>
    <dbReference type="NCBI Taxonomy" id="519450"/>
    <lineage>
        <taxon>Bacteria</taxon>
        <taxon>Bacillati</taxon>
        <taxon>Mycoplasmatota</taxon>
        <taxon>Mollicutes</taxon>
        <taxon>Mycoplasmataceae</taxon>
        <taxon>Mycoplasma</taxon>
    </lineage>
</organism>
<dbReference type="Gene3D" id="3.40.50.620">
    <property type="entry name" value="HUPs"/>
    <property type="match status" value="1"/>
</dbReference>
<dbReference type="PROSITE" id="PS00178">
    <property type="entry name" value="AA_TRNA_LIGASE_I"/>
    <property type="match status" value="1"/>
</dbReference>
<dbReference type="RefSeq" id="WP_146308455.1">
    <property type="nucleotide sequence ID" value="NZ_CP041663.1"/>
</dbReference>
<dbReference type="GO" id="GO:0005829">
    <property type="term" value="C:cytosol"/>
    <property type="evidence" value="ECO:0007669"/>
    <property type="project" value="TreeGrafter"/>
</dbReference>
<dbReference type="CDD" id="cd00806">
    <property type="entry name" value="TrpRS_core"/>
    <property type="match status" value="1"/>
</dbReference>
<keyword evidence="2 8" id="KW-0436">Ligase</keyword>
<dbReference type="InterPro" id="IPR014729">
    <property type="entry name" value="Rossmann-like_a/b/a_fold"/>
</dbReference>
<dbReference type="PRINTS" id="PR01039">
    <property type="entry name" value="TRNASYNTHTRP"/>
</dbReference>
<name>A0A5B8JFX1_9MOLU</name>
<dbReference type="PANTHER" id="PTHR43766:SF1">
    <property type="entry name" value="TRYPTOPHAN--TRNA LIGASE, MITOCHONDRIAL"/>
    <property type="match status" value="1"/>
</dbReference>
<dbReference type="GO" id="GO:0005524">
    <property type="term" value="F:ATP binding"/>
    <property type="evidence" value="ECO:0007669"/>
    <property type="project" value="UniProtKB-UniRule"/>
</dbReference>
<comment type="function">
    <text evidence="8">Catalyzes the attachment of tryptophan to tRNA(Trp).</text>
</comment>
<feature type="short sequence motif" description="'KMSKS' region" evidence="8">
    <location>
        <begin position="206"/>
        <end position="210"/>
    </location>
</feature>
<accession>A0A5B8JFX1</accession>
<feature type="binding site" evidence="8">
    <location>
        <begin position="22"/>
        <end position="23"/>
    </location>
    <ligand>
        <name>ATP</name>
        <dbReference type="ChEBI" id="CHEBI:30616"/>
    </ligand>
</feature>
<dbReference type="NCBIfam" id="TIGR00233">
    <property type="entry name" value="trpS"/>
    <property type="match status" value="1"/>
</dbReference>
<feature type="binding site" evidence="8">
    <location>
        <position position="197"/>
    </location>
    <ligand>
        <name>ATP</name>
        <dbReference type="ChEBI" id="CHEBI:30616"/>
    </ligand>
</feature>
<evidence type="ECO:0000256" key="4">
    <source>
        <dbReference type="ARBA" id="ARBA00022840"/>
    </source>
</evidence>
<protein>
    <recommendedName>
        <fullName evidence="8">Tryptophan--tRNA ligase</fullName>
        <ecNumber evidence="8">6.1.1.2</ecNumber>
    </recommendedName>
    <alternativeName>
        <fullName evidence="8">Tryptophanyl-tRNA synthetase</fullName>
        <shortName evidence="8">TrpRS</shortName>
    </alternativeName>
</protein>
<evidence type="ECO:0000256" key="6">
    <source>
        <dbReference type="ARBA" id="ARBA00023146"/>
    </source>
</evidence>
<evidence type="ECO:0000256" key="1">
    <source>
        <dbReference type="ARBA" id="ARBA00005594"/>
    </source>
</evidence>
<evidence type="ECO:0000256" key="8">
    <source>
        <dbReference type="HAMAP-Rule" id="MF_00140"/>
    </source>
</evidence>
<evidence type="ECO:0000256" key="5">
    <source>
        <dbReference type="ARBA" id="ARBA00022917"/>
    </source>
</evidence>
<dbReference type="GO" id="GO:0006436">
    <property type="term" value="P:tryptophanyl-tRNA aminoacylation"/>
    <property type="evidence" value="ECO:0007669"/>
    <property type="project" value="UniProtKB-UniRule"/>
</dbReference>
<proteinExistence type="inferred from homology"/>
<dbReference type="AlphaFoldDB" id="A0A5B8JFX1"/>
<dbReference type="InterPro" id="IPR050203">
    <property type="entry name" value="Trp-tRNA_synthetase"/>
</dbReference>
<keyword evidence="5 8" id="KW-0648">Protein biosynthesis</keyword>
<feature type="binding site" evidence="8">
    <location>
        <begin position="206"/>
        <end position="210"/>
    </location>
    <ligand>
        <name>ATP</name>
        <dbReference type="ChEBI" id="CHEBI:30616"/>
    </ligand>
</feature>
<dbReference type="SUPFAM" id="SSF52374">
    <property type="entry name" value="Nucleotidylyl transferase"/>
    <property type="match status" value="1"/>
</dbReference>
<dbReference type="Pfam" id="PF00579">
    <property type="entry name" value="tRNA-synt_1b"/>
    <property type="match status" value="1"/>
</dbReference>
<dbReference type="InterPro" id="IPR024109">
    <property type="entry name" value="Trp-tRNA-ligase_bac-type"/>
</dbReference>
<dbReference type="InterPro" id="IPR001412">
    <property type="entry name" value="aa-tRNA-synth_I_CS"/>
</dbReference>
<gene>
    <name evidence="8 10" type="primary">trpS</name>
    <name evidence="10" type="ORF">FOY43_00265</name>
</gene>
<reference evidence="11" key="1">
    <citation type="submission" date="2019-07" db="EMBL/GenBank/DDBJ databases">
        <title>Complete genome sequences of three Mycoplasma sp. 1220 strains.</title>
        <authorList>
            <person name="Grozner D."/>
            <person name="Forro B."/>
            <person name="Kovacs A.B."/>
            <person name="Marton S."/>
            <person name="Banyai K."/>
            <person name="Kreizinger Z."/>
            <person name="Sulyok K.M."/>
            <person name="Gyuranecz M."/>
        </authorList>
    </citation>
    <scope>NUCLEOTIDE SEQUENCE [LARGE SCALE GENOMIC DNA]</scope>
    <source>
        <strain evidence="11">MYCAV93</strain>
    </source>
</reference>
<dbReference type="Proteomes" id="UP000317512">
    <property type="component" value="Chromosome"/>
</dbReference>
<dbReference type="GO" id="GO:0004830">
    <property type="term" value="F:tryptophan-tRNA ligase activity"/>
    <property type="evidence" value="ECO:0007669"/>
    <property type="project" value="UniProtKB-UniRule"/>
</dbReference>
<dbReference type="OrthoDB" id="9801042at2"/>
<sequence length="336" mass="38171">MDTNKKKVLVTGIKPTGDLTLGNYIGALVPFLNLQDKFEECYFFVADLHALTTGDIKPNDLMKNRKDVVALYLACGLDLNKVNIFYQSEVMEHGMMQWLLTCETAIGELERMTQFKDKSQKMIKQANGTEKIPTGLLMYPTLMAGDIILYDADAVPVGEDQTQHLELTRTLIKRINKRYKLNFKTPKSFIPEVGARIKSLSDPTQKMSKSEKGSKSTIYLFDDPKEAYNKILKAVTDSENKIYISEEKQGVLNLLNIYAALKKVSLEESEKHFLDKNYKELKEEVGQLVFDLLTDIQTKYKLALEKVDQITEQGAQKARTVASVNLNKLMKNMGFK</sequence>
<keyword evidence="3 8" id="KW-0547">Nucleotide-binding</keyword>
<evidence type="ECO:0000256" key="3">
    <source>
        <dbReference type="ARBA" id="ARBA00022741"/>
    </source>
</evidence>
<dbReference type="InterPro" id="IPR002305">
    <property type="entry name" value="aa-tRNA-synth_Ic"/>
</dbReference>
<feature type="binding site" evidence="8">
    <location>
        <begin position="158"/>
        <end position="160"/>
    </location>
    <ligand>
        <name>ATP</name>
        <dbReference type="ChEBI" id="CHEBI:30616"/>
    </ligand>
</feature>
<evidence type="ECO:0000313" key="10">
    <source>
        <dbReference type="EMBL" id="QDY88103.1"/>
    </source>
</evidence>
<dbReference type="Gene3D" id="1.10.240.10">
    <property type="entry name" value="Tyrosyl-Transfer RNA Synthetase"/>
    <property type="match status" value="1"/>
</dbReference>
<dbReference type="EMBL" id="CP041663">
    <property type="protein sequence ID" value="QDY88103.1"/>
    <property type="molecule type" value="Genomic_DNA"/>
</dbReference>
<dbReference type="PANTHER" id="PTHR43766">
    <property type="entry name" value="TRYPTOPHAN--TRNA LIGASE, MITOCHONDRIAL"/>
    <property type="match status" value="1"/>
</dbReference>
<comment type="subcellular location">
    <subcellularLocation>
        <location evidence="8">Cytoplasm</location>
    </subcellularLocation>
</comment>
<evidence type="ECO:0000256" key="2">
    <source>
        <dbReference type="ARBA" id="ARBA00022598"/>
    </source>
</evidence>
<evidence type="ECO:0000256" key="7">
    <source>
        <dbReference type="ARBA" id="ARBA00049929"/>
    </source>
</evidence>
<dbReference type="HAMAP" id="MF_00140_B">
    <property type="entry name" value="Trp_tRNA_synth_B"/>
    <property type="match status" value="1"/>
</dbReference>
<comment type="catalytic activity">
    <reaction evidence="7 8">
        <text>tRNA(Trp) + L-tryptophan + ATP = L-tryptophyl-tRNA(Trp) + AMP + diphosphate + H(+)</text>
        <dbReference type="Rhea" id="RHEA:24080"/>
        <dbReference type="Rhea" id="RHEA-COMP:9671"/>
        <dbReference type="Rhea" id="RHEA-COMP:9705"/>
        <dbReference type="ChEBI" id="CHEBI:15378"/>
        <dbReference type="ChEBI" id="CHEBI:30616"/>
        <dbReference type="ChEBI" id="CHEBI:33019"/>
        <dbReference type="ChEBI" id="CHEBI:57912"/>
        <dbReference type="ChEBI" id="CHEBI:78442"/>
        <dbReference type="ChEBI" id="CHEBI:78535"/>
        <dbReference type="ChEBI" id="CHEBI:456215"/>
        <dbReference type="EC" id="6.1.1.2"/>
    </reaction>
</comment>
<keyword evidence="6 8" id="KW-0030">Aminoacyl-tRNA synthetase</keyword>
<keyword evidence="8" id="KW-0963">Cytoplasm</keyword>
<comment type="subunit">
    <text evidence="8">Homodimer.</text>
</comment>
<keyword evidence="4 8" id="KW-0067">ATP-binding</keyword>
<feature type="binding site" evidence="8">
    <location>
        <position position="146"/>
    </location>
    <ligand>
        <name>L-tryptophan</name>
        <dbReference type="ChEBI" id="CHEBI:57912"/>
    </ligand>
</feature>
<comment type="similarity">
    <text evidence="1 8 9">Belongs to the class-I aminoacyl-tRNA synthetase family.</text>
</comment>
<evidence type="ECO:0000256" key="9">
    <source>
        <dbReference type="RuleBase" id="RU363036"/>
    </source>
</evidence>
<dbReference type="InterPro" id="IPR002306">
    <property type="entry name" value="Trp-tRNA-ligase"/>
</dbReference>
<feature type="binding site" evidence="8">
    <location>
        <begin position="14"/>
        <end position="16"/>
    </location>
    <ligand>
        <name>ATP</name>
        <dbReference type="ChEBI" id="CHEBI:30616"/>
    </ligand>
</feature>
<feature type="short sequence motif" description="'HIGH' region" evidence="8">
    <location>
        <begin position="15"/>
        <end position="23"/>
    </location>
</feature>
<dbReference type="EC" id="6.1.1.2" evidence="8"/>
<evidence type="ECO:0000313" key="11">
    <source>
        <dbReference type="Proteomes" id="UP000317512"/>
    </source>
</evidence>